<gene>
    <name evidence="2" type="ORF">SKAU_G00350070</name>
</gene>
<evidence type="ECO:0000313" key="2">
    <source>
        <dbReference type="EMBL" id="KAJ8340374.1"/>
    </source>
</evidence>
<organism evidence="2 3">
    <name type="scientific">Synaphobranchus kaupii</name>
    <name type="common">Kaup's arrowtooth eel</name>
    <dbReference type="NCBI Taxonomy" id="118154"/>
    <lineage>
        <taxon>Eukaryota</taxon>
        <taxon>Metazoa</taxon>
        <taxon>Chordata</taxon>
        <taxon>Craniata</taxon>
        <taxon>Vertebrata</taxon>
        <taxon>Euteleostomi</taxon>
        <taxon>Actinopterygii</taxon>
        <taxon>Neopterygii</taxon>
        <taxon>Teleostei</taxon>
        <taxon>Anguilliformes</taxon>
        <taxon>Synaphobranchidae</taxon>
        <taxon>Synaphobranchus</taxon>
    </lineage>
</organism>
<dbReference type="EMBL" id="JAINUF010000016">
    <property type="protein sequence ID" value="KAJ8340374.1"/>
    <property type="molecule type" value="Genomic_DNA"/>
</dbReference>
<sequence>MRPTIRPGGEPAPGFLSGADQGSRWGRPEGPTGTVHLRPVHMINSTLDGLSLDLGHLGAAGAGLGAEDCNLSP</sequence>
<accession>A0A9Q1EKD5</accession>
<comment type="caution">
    <text evidence="2">The sequence shown here is derived from an EMBL/GenBank/DDBJ whole genome shotgun (WGS) entry which is preliminary data.</text>
</comment>
<reference evidence="2" key="1">
    <citation type="journal article" date="2023" name="Science">
        <title>Genome structures resolve the early diversification of teleost fishes.</title>
        <authorList>
            <person name="Parey E."/>
            <person name="Louis A."/>
            <person name="Montfort J."/>
            <person name="Bouchez O."/>
            <person name="Roques C."/>
            <person name="Iampietro C."/>
            <person name="Lluch J."/>
            <person name="Castinel A."/>
            <person name="Donnadieu C."/>
            <person name="Desvignes T."/>
            <person name="Floi Bucao C."/>
            <person name="Jouanno E."/>
            <person name="Wen M."/>
            <person name="Mejri S."/>
            <person name="Dirks R."/>
            <person name="Jansen H."/>
            <person name="Henkel C."/>
            <person name="Chen W.J."/>
            <person name="Zahm M."/>
            <person name="Cabau C."/>
            <person name="Klopp C."/>
            <person name="Thompson A.W."/>
            <person name="Robinson-Rechavi M."/>
            <person name="Braasch I."/>
            <person name="Lecointre G."/>
            <person name="Bobe J."/>
            <person name="Postlethwait J.H."/>
            <person name="Berthelot C."/>
            <person name="Roest Crollius H."/>
            <person name="Guiguen Y."/>
        </authorList>
    </citation>
    <scope>NUCLEOTIDE SEQUENCE</scope>
    <source>
        <strain evidence="2">WJC10195</strain>
    </source>
</reference>
<keyword evidence="3" id="KW-1185">Reference proteome</keyword>
<feature type="region of interest" description="Disordered" evidence="1">
    <location>
        <begin position="1"/>
        <end position="36"/>
    </location>
</feature>
<dbReference type="AlphaFoldDB" id="A0A9Q1EKD5"/>
<proteinExistence type="predicted"/>
<protein>
    <submittedName>
        <fullName evidence="2">Uncharacterized protein</fullName>
    </submittedName>
</protein>
<dbReference type="Proteomes" id="UP001152622">
    <property type="component" value="Chromosome 16"/>
</dbReference>
<evidence type="ECO:0000256" key="1">
    <source>
        <dbReference type="SAM" id="MobiDB-lite"/>
    </source>
</evidence>
<evidence type="ECO:0000313" key="3">
    <source>
        <dbReference type="Proteomes" id="UP001152622"/>
    </source>
</evidence>
<name>A0A9Q1EKD5_SYNKA</name>